<gene>
    <name evidence="2" type="ORF">H3Z74_13720</name>
</gene>
<sequence length="160" mass="16904">MHVLPVAGLVALALTLAACSSEPSDNQAAASIEATIAANESSDAARGLPKSDAPSAAKAAKTLPPAFLGRWGITPADCDFSRTDTKGLVTVFADKLSFYASTAKIDALSRQSQYKMTADLNFTGEGRSWQKRTTLELVTAGTALVRTEQSPAATYRYERC</sequence>
<proteinExistence type="predicted"/>
<reference evidence="2 3" key="1">
    <citation type="submission" date="2020-09" db="EMBL/GenBank/DDBJ databases">
        <title>Sphingomonas sp., a new species isolated from pork steak.</title>
        <authorList>
            <person name="Heidler von Heilborn D."/>
        </authorList>
    </citation>
    <scope>NUCLEOTIDE SEQUENCE [LARGE SCALE GENOMIC DNA]</scope>
    <source>
        <strain evidence="3">S8-3T</strain>
    </source>
</reference>
<keyword evidence="3" id="KW-1185">Reference proteome</keyword>
<protein>
    <submittedName>
        <fullName evidence="2">Uncharacterized protein</fullName>
    </submittedName>
</protein>
<dbReference type="Proteomes" id="UP000516148">
    <property type="component" value="Chromosome"/>
</dbReference>
<accession>A0A7H0LDV4</accession>
<dbReference type="AlphaFoldDB" id="A0A7H0LDV4"/>
<evidence type="ECO:0000256" key="1">
    <source>
        <dbReference type="SAM" id="SignalP"/>
    </source>
</evidence>
<keyword evidence="1" id="KW-0732">Signal</keyword>
<name>A0A7H0LDV4_9SPHN</name>
<dbReference type="KEGG" id="spap:H3Z74_13720"/>
<evidence type="ECO:0000313" key="3">
    <source>
        <dbReference type="Proteomes" id="UP000516148"/>
    </source>
</evidence>
<feature type="signal peptide" evidence="1">
    <location>
        <begin position="1"/>
        <end position="20"/>
    </location>
</feature>
<feature type="chain" id="PRO_5028968870" evidence="1">
    <location>
        <begin position="21"/>
        <end position="160"/>
    </location>
</feature>
<organism evidence="2 3">
    <name type="scientific">Sphingomonas alpina</name>
    <dbReference type="NCBI Taxonomy" id="653931"/>
    <lineage>
        <taxon>Bacteria</taxon>
        <taxon>Pseudomonadati</taxon>
        <taxon>Pseudomonadota</taxon>
        <taxon>Alphaproteobacteria</taxon>
        <taxon>Sphingomonadales</taxon>
        <taxon>Sphingomonadaceae</taxon>
        <taxon>Sphingomonas</taxon>
    </lineage>
</organism>
<dbReference type="RefSeq" id="WP_187760204.1">
    <property type="nucleotide sequence ID" value="NZ_CP061038.1"/>
</dbReference>
<dbReference type="EMBL" id="CP061038">
    <property type="protein sequence ID" value="QNQ07857.1"/>
    <property type="molecule type" value="Genomic_DNA"/>
</dbReference>
<evidence type="ECO:0000313" key="2">
    <source>
        <dbReference type="EMBL" id="QNQ07857.1"/>
    </source>
</evidence>